<comment type="function">
    <text evidence="6">Methylates ribosomal protein L11.</text>
</comment>
<dbReference type="PIRSF" id="PIRSF000401">
    <property type="entry name" value="RPL11_MTase"/>
    <property type="match status" value="1"/>
</dbReference>
<dbReference type="GO" id="GO:0032259">
    <property type="term" value="P:methylation"/>
    <property type="evidence" value="ECO:0007669"/>
    <property type="project" value="UniProtKB-KW"/>
</dbReference>
<accession>A0A444HYY0</accession>
<name>A0A444HYY0_RHILE</name>
<evidence type="ECO:0000256" key="1">
    <source>
        <dbReference type="ARBA" id="ARBA00009741"/>
    </source>
</evidence>
<dbReference type="PANTHER" id="PTHR43648:SF1">
    <property type="entry name" value="ELECTRON TRANSFER FLAVOPROTEIN BETA SUBUNIT LYSINE METHYLTRANSFERASE"/>
    <property type="match status" value="1"/>
</dbReference>
<dbReference type="GO" id="GO:0016279">
    <property type="term" value="F:protein-lysine N-methyltransferase activity"/>
    <property type="evidence" value="ECO:0007669"/>
    <property type="project" value="RHEA"/>
</dbReference>
<dbReference type="EC" id="2.1.1.-" evidence="6"/>
<feature type="binding site" evidence="6">
    <location>
        <position position="136"/>
    </location>
    <ligand>
        <name>S-adenosyl-L-methionine</name>
        <dbReference type="ChEBI" id="CHEBI:59789"/>
    </ligand>
</feature>
<evidence type="ECO:0000256" key="2">
    <source>
        <dbReference type="ARBA" id="ARBA00022490"/>
    </source>
</evidence>
<dbReference type="InterPro" id="IPR004498">
    <property type="entry name" value="Ribosomal_PrmA_MeTrfase"/>
</dbReference>
<keyword evidence="7" id="KW-0689">Ribosomal protein</keyword>
<evidence type="ECO:0000313" key="8">
    <source>
        <dbReference type="Proteomes" id="UP000283817"/>
    </source>
</evidence>
<proteinExistence type="inferred from homology"/>
<feature type="binding site" evidence="6">
    <location>
        <position position="228"/>
    </location>
    <ligand>
        <name>S-adenosyl-L-methionine</name>
        <dbReference type="ChEBI" id="CHEBI:59789"/>
    </ligand>
</feature>
<comment type="caution">
    <text evidence="7">The sequence shown here is derived from an EMBL/GenBank/DDBJ whole genome shotgun (WGS) entry which is preliminary data.</text>
</comment>
<dbReference type="PANTHER" id="PTHR43648">
    <property type="entry name" value="ELECTRON TRANSFER FLAVOPROTEIN BETA SUBUNIT LYSINE METHYLTRANSFERASE"/>
    <property type="match status" value="1"/>
</dbReference>
<keyword evidence="3 6" id="KW-0489">Methyltransferase</keyword>
<dbReference type="Pfam" id="PF06325">
    <property type="entry name" value="PrmA"/>
    <property type="match status" value="1"/>
</dbReference>
<dbReference type="SUPFAM" id="SSF53335">
    <property type="entry name" value="S-adenosyl-L-methionine-dependent methyltransferases"/>
    <property type="match status" value="1"/>
</dbReference>
<dbReference type="NCBIfam" id="NF001784">
    <property type="entry name" value="PRK00517.2-1"/>
    <property type="match status" value="1"/>
</dbReference>
<evidence type="ECO:0000256" key="6">
    <source>
        <dbReference type="HAMAP-Rule" id="MF_00735"/>
    </source>
</evidence>
<comment type="similarity">
    <text evidence="1 6">Belongs to the methyltransferase superfamily. PrmA family.</text>
</comment>
<feature type="binding site" evidence="6">
    <location>
        <position position="181"/>
    </location>
    <ligand>
        <name>S-adenosyl-L-methionine</name>
        <dbReference type="ChEBI" id="CHEBI:59789"/>
    </ligand>
</feature>
<dbReference type="CDD" id="cd02440">
    <property type="entry name" value="AdoMet_MTases"/>
    <property type="match status" value="1"/>
</dbReference>
<keyword evidence="5 6" id="KW-0949">S-adenosyl-L-methionine</keyword>
<evidence type="ECO:0000256" key="5">
    <source>
        <dbReference type="ARBA" id="ARBA00022691"/>
    </source>
</evidence>
<dbReference type="GO" id="GO:0005840">
    <property type="term" value="C:ribosome"/>
    <property type="evidence" value="ECO:0007669"/>
    <property type="project" value="UniProtKB-KW"/>
</dbReference>
<evidence type="ECO:0000313" key="7">
    <source>
        <dbReference type="EMBL" id="RWX29518.1"/>
    </source>
</evidence>
<dbReference type="Proteomes" id="UP000283817">
    <property type="component" value="Unassembled WGS sequence"/>
</dbReference>
<dbReference type="HAMAP" id="MF_00735">
    <property type="entry name" value="Methyltr_PrmA"/>
    <property type="match status" value="1"/>
</dbReference>
<dbReference type="GO" id="GO:0005737">
    <property type="term" value="C:cytoplasm"/>
    <property type="evidence" value="ECO:0007669"/>
    <property type="project" value="UniProtKB-SubCell"/>
</dbReference>
<comment type="catalytic activity">
    <reaction evidence="6">
        <text>L-lysyl-[protein] + 3 S-adenosyl-L-methionine = N(6),N(6),N(6)-trimethyl-L-lysyl-[protein] + 3 S-adenosyl-L-homocysteine + 3 H(+)</text>
        <dbReference type="Rhea" id="RHEA:54192"/>
        <dbReference type="Rhea" id="RHEA-COMP:9752"/>
        <dbReference type="Rhea" id="RHEA-COMP:13826"/>
        <dbReference type="ChEBI" id="CHEBI:15378"/>
        <dbReference type="ChEBI" id="CHEBI:29969"/>
        <dbReference type="ChEBI" id="CHEBI:57856"/>
        <dbReference type="ChEBI" id="CHEBI:59789"/>
        <dbReference type="ChEBI" id="CHEBI:61961"/>
    </reaction>
</comment>
<gene>
    <name evidence="6" type="primary">prmA</name>
    <name evidence="7" type="ORF">EHI47_17265</name>
</gene>
<keyword evidence="2 6" id="KW-0963">Cytoplasm</keyword>
<keyword evidence="4 6" id="KW-0808">Transferase</keyword>
<dbReference type="InterPro" id="IPR029063">
    <property type="entry name" value="SAM-dependent_MTases_sf"/>
</dbReference>
<dbReference type="EMBL" id="SBHX01000041">
    <property type="protein sequence ID" value="RWX29518.1"/>
    <property type="molecule type" value="Genomic_DNA"/>
</dbReference>
<evidence type="ECO:0000256" key="3">
    <source>
        <dbReference type="ARBA" id="ARBA00022603"/>
    </source>
</evidence>
<dbReference type="RefSeq" id="WP_128411007.1">
    <property type="nucleotide sequence ID" value="NZ_CP090090.1"/>
</dbReference>
<dbReference type="Gene3D" id="3.40.50.150">
    <property type="entry name" value="Vaccinia Virus protein VP39"/>
    <property type="match status" value="1"/>
</dbReference>
<sequence>MSEIRLYVTTTESKAEEILDLLSAVFGEEDFAIGTTEIDEKKDIWEASIYMMAEDEAEVHSRVEDALKTSFPDARLEREVIPDVDWVVKSLEGLKPVRAGRFLVHGSHDRDKVRPGDIAIEIDAGQAFGTGHHGTTAGCLEVIDAVVRSRPVRNALDLGTGSGVLAIAVRKLRNIPVLATDIDPIATKVAAENVRRNGIASGIVARTAPGFHSTAFSEHGPFDLIIANILARPLIRMAPKLATHLAPGGSVILSGILAGQRWKVIAAYSGARLRHVRTIWRNGWVTIHFDRP</sequence>
<organism evidence="7 8">
    <name type="scientific">Rhizobium leguminosarum</name>
    <dbReference type="NCBI Taxonomy" id="384"/>
    <lineage>
        <taxon>Bacteria</taxon>
        <taxon>Pseudomonadati</taxon>
        <taxon>Pseudomonadota</taxon>
        <taxon>Alphaproteobacteria</taxon>
        <taxon>Hyphomicrobiales</taxon>
        <taxon>Rhizobiaceae</taxon>
        <taxon>Rhizobium/Agrobacterium group</taxon>
        <taxon>Rhizobium</taxon>
    </lineage>
</organism>
<dbReference type="AlphaFoldDB" id="A0A444HYY0"/>
<protein>
    <recommendedName>
        <fullName evidence="6">Ribosomal protein L11 methyltransferase</fullName>
        <shortName evidence="6">L11 Mtase</shortName>
        <ecNumber evidence="6">2.1.1.-</ecNumber>
    </recommendedName>
</protein>
<comment type="subcellular location">
    <subcellularLocation>
        <location evidence="6">Cytoplasm</location>
    </subcellularLocation>
</comment>
<dbReference type="InterPro" id="IPR050078">
    <property type="entry name" value="Ribosomal_L11_MeTrfase_PrmA"/>
</dbReference>
<keyword evidence="7" id="KW-0687">Ribonucleoprotein</keyword>
<feature type="binding site" evidence="6">
    <location>
        <position position="159"/>
    </location>
    <ligand>
        <name>S-adenosyl-L-methionine</name>
        <dbReference type="ChEBI" id="CHEBI:59789"/>
    </ligand>
</feature>
<reference evidence="7 8" key="1">
    <citation type="submission" date="2019-01" db="EMBL/GenBank/DDBJ databases">
        <title>RHIZO-ID as a novel technology for direct rhizobia identification.</title>
        <authorList>
            <person name="De Meyer S.E."/>
        </authorList>
    </citation>
    <scope>NUCLEOTIDE SEQUENCE [LARGE SCALE GENOMIC DNA]</scope>
    <source>
        <strain evidence="7 8">WSM448</strain>
    </source>
</reference>
<evidence type="ECO:0000256" key="4">
    <source>
        <dbReference type="ARBA" id="ARBA00022679"/>
    </source>
</evidence>